<gene>
    <name evidence="1" type="ORF">TICRE_09480</name>
</gene>
<dbReference type="PROSITE" id="PS51365">
    <property type="entry name" value="RENAL_DIPEPTIDASE_2"/>
    <property type="match status" value="1"/>
</dbReference>
<evidence type="ECO:0000313" key="1">
    <source>
        <dbReference type="EMBL" id="OLS03247.1"/>
    </source>
</evidence>
<dbReference type="Gene3D" id="3.20.20.140">
    <property type="entry name" value="Metal-dependent hydrolases"/>
    <property type="match status" value="1"/>
</dbReference>
<dbReference type="CDD" id="cd01301">
    <property type="entry name" value="rDP_like"/>
    <property type="match status" value="1"/>
</dbReference>
<accession>A0A1U7M7H4</accession>
<dbReference type="Pfam" id="PF01244">
    <property type="entry name" value="Peptidase_M19"/>
    <property type="match status" value="1"/>
</dbReference>
<evidence type="ECO:0000313" key="2">
    <source>
        <dbReference type="Proteomes" id="UP000186112"/>
    </source>
</evidence>
<dbReference type="InterPro" id="IPR032466">
    <property type="entry name" value="Metal_Hydrolase"/>
</dbReference>
<dbReference type="InterPro" id="IPR008257">
    <property type="entry name" value="Pept_M19"/>
</dbReference>
<dbReference type="SUPFAM" id="SSF51556">
    <property type="entry name" value="Metallo-dependent hydrolases"/>
    <property type="match status" value="1"/>
</dbReference>
<dbReference type="PANTHER" id="PTHR10443">
    <property type="entry name" value="MICROSOMAL DIPEPTIDASE"/>
    <property type="match status" value="1"/>
</dbReference>
<dbReference type="PANTHER" id="PTHR10443:SF12">
    <property type="entry name" value="DIPEPTIDASE"/>
    <property type="match status" value="1"/>
</dbReference>
<protein>
    <submittedName>
        <fullName evidence="1">Membrane dipeptidase (Peptidase family M19)</fullName>
    </submittedName>
</protein>
<dbReference type="GO" id="GO:0070573">
    <property type="term" value="F:metallodipeptidase activity"/>
    <property type="evidence" value="ECO:0007669"/>
    <property type="project" value="InterPro"/>
</dbReference>
<dbReference type="EMBL" id="LTDM01000011">
    <property type="protein sequence ID" value="OLS03247.1"/>
    <property type="molecule type" value="Genomic_DNA"/>
</dbReference>
<dbReference type="GO" id="GO:0006508">
    <property type="term" value="P:proteolysis"/>
    <property type="evidence" value="ECO:0007669"/>
    <property type="project" value="InterPro"/>
</dbReference>
<sequence>MDDNLTDLKIHFDSIVVDTHNDTMMKVIDEETFLPKIDIGENTENHIDIPKLKKGGINACFFAAFTDGYYNNLERSISRTLGIINALYFTEKKNSDTFKISSTLEEIKDTVNKGKIAAVPTIEGGYSFDKDNTKELIKQYHDLGVKVIAFTWNYSNELGEGASRIYNDPDETPSREGLTNLGKELVLEMNNLGMVIDVSHMSEKSFWDTIEVTKSPIIASHSGVYSLREHPRNLKDDQLKAIAKNGGTVGMVLSEAFLTYNPPSYMKDFIDQIDYIVDLIGIDYVGLGSDFDGTKIPVDMKDSSEMYKITEELIKRGYKKEDIEKILGKNMLRVLKDVEENAEPTDSKKDKDLNIIPDFNMGEKIKNPKLFTCRVEGLNKVEIDEEKSKIIVDGIVYKGKYNKEDSTFSLKIEEPLRENFHAATFEIVYNEDKCKRETRIFYIND</sequence>
<proteinExistence type="predicted"/>
<dbReference type="AlphaFoldDB" id="A0A1U7M7H4"/>
<reference evidence="1 2" key="1">
    <citation type="submission" date="2016-02" db="EMBL/GenBank/DDBJ databases">
        <title>Genome sequence of Tissierella creatinophila DSM 6911.</title>
        <authorList>
            <person name="Poehlein A."/>
            <person name="Daniel R."/>
        </authorList>
    </citation>
    <scope>NUCLEOTIDE SEQUENCE [LARGE SCALE GENOMIC DNA]</scope>
    <source>
        <strain evidence="1 2">DSM 6911</strain>
    </source>
</reference>
<comment type="caution">
    <text evidence="1">The sequence shown here is derived from an EMBL/GenBank/DDBJ whole genome shotgun (WGS) entry which is preliminary data.</text>
</comment>
<name>A0A1U7M7H4_TISCR</name>
<keyword evidence="2" id="KW-1185">Reference proteome</keyword>
<dbReference type="Proteomes" id="UP000186112">
    <property type="component" value="Unassembled WGS sequence"/>
</dbReference>
<organism evidence="1 2">
    <name type="scientific">Tissierella creatinophila DSM 6911</name>
    <dbReference type="NCBI Taxonomy" id="1123403"/>
    <lineage>
        <taxon>Bacteria</taxon>
        <taxon>Bacillati</taxon>
        <taxon>Bacillota</taxon>
        <taxon>Tissierellia</taxon>
        <taxon>Tissierellales</taxon>
        <taxon>Tissierellaceae</taxon>
        <taxon>Tissierella</taxon>
    </lineage>
</organism>